<gene>
    <name evidence="8" type="ORF">LTR05_004904</name>
</gene>
<sequence>MAPSDWTDAAEWSNSRKWTVIVTACTVTFLVGINSTALLPASEDIAHRFDVDLTAFDHTAFLVTAWNAGAAVVPLFILPAMEDFGVRPTYLTLYALFLVFVMVQGVAMNFATLLVARVIAGSCGGVLQNAVDGMAADLWGNDTRRRSLSLTLFIFGLLGGVTIGAVIGGVILASLSWRWISYIQLVIYGAFFPVVIFCLHETRPRVSKGKVPVKNRISSALNETILRSSKMLLTEFVVSSFTLWSSFSFGTVLIMTQSIPLVYTALYSWSPSKGGIVQVALFIGEAIGLILCVFQDLVIFPQYSERRSKDLEIHPDNEKSPSLRQEIDNNKAGKLPPNPEARLYTSIPASLLGLTAGFFIYGWTSQPDQGYAWPLPTLGLLLIGVGIMAIVQAVTNYVTDCYPTHANSAVSAIAFGENTFAAFLPLATRDMYTVLGFAWASSLLGFLAIAVSIGPILLVVYGPRIRRRSTMIG</sequence>
<dbReference type="PANTHER" id="PTHR23502">
    <property type="entry name" value="MAJOR FACILITATOR SUPERFAMILY"/>
    <property type="match status" value="1"/>
</dbReference>
<dbReference type="GO" id="GO:0022857">
    <property type="term" value="F:transmembrane transporter activity"/>
    <property type="evidence" value="ECO:0007669"/>
    <property type="project" value="InterPro"/>
</dbReference>
<feature type="transmembrane region" description="Helical" evidence="6">
    <location>
        <begin position="236"/>
        <end position="256"/>
    </location>
</feature>
<feature type="transmembrane region" description="Helical" evidence="6">
    <location>
        <begin position="150"/>
        <end position="173"/>
    </location>
</feature>
<dbReference type="InterPro" id="IPR011701">
    <property type="entry name" value="MFS"/>
</dbReference>
<accession>A0AAN7SZG1</accession>
<dbReference type="Gene3D" id="1.20.1250.20">
    <property type="entry name" value="MFS general substrate transporter like domains"/>
    <property type="match status" value="1"/>
</dbReference>
<dbReference type="AlphaFoldDB" id="A0AAN7SZG1"/>
<evidence type="ECO:0000313" key="8">
    <source>
        <dbReference type="EMBL" id="KAK5085617.1"/>
    </source>
</evidence>
<keyword evidence="3 6" id="KW-1133">Transmembrane helix</keyword>
<evidence type="ECO:0000259" key="7">
    <source>
        <dbReference type="PROSITE" id="PS50850"/>
    </source>
</evidence>
<reference evidence="8 9" key="1">
    <citation type="submission" date="2023-08" db="EMBL/GenBank/DDBJ databases">
        <title>Black Yeasts Isolated from many extreme environments.</title>
        <authorList>
            <person name="Coleine C."/>
            <person name="Stajich J.E."/>
            <person name="Selbmann L."/>
        </authorList>
    </citation>
    <scope>NUCLEOTIDE SEQUENCE [LARGE SCALE GENOMIC DNA]</scope>
    <source>
        <strain evidence="8 9">CCFEE 5910</strain>
    </source>
</reference>
<feature type="transmembrane region" description="Helical" evidence="6">
    <location>
        <begin position="375"/>
        <end position="394"/>
    </location>
</feature>
<feature type="region of interest" description="Disordered" evidence="5">
    <location>
        <begin position="311"/>
        <end position="339"/>
    </location>
</feature>
<evidence type="ECO:0000256" key="5">
    <source>
        <dbReference type="SAM" id="MobiDB-lite"/>
    </source>
</evidence>
<evidence type="ECO:0000256" key="1">
    <source>
        <dbReference type="ARBA" id="ARBA00004141"/>
    </source>
</evidence>
<organism evidence="8 9">
    <name type="scientific">Lithohypha guttulata</name>
    <dbReference type="NCBI Taxonomy" id="1690604"/>
    <lineage>
        <taxon>Eukaryota</taxon>
        <taxon>Fungi</taxon>
        <taxon>Dikarya</taxon>
        <taxon>Ascomycota</taxon>
        <taxon>Pezizomycotina</taxon>
        <taxon>Eurotiomycetes</taxon>
        <taxon>Chaetothyriomycetidae</taxon>
        <taxon>Chaetothyriales</taxon>
        <taxon>Trichomeriaceae</taxon>
        <taxon>Lithohypha</taxon>
    </lineage>
</organism>
<evidence type="ECO:0000313" key="9">
    <source>
        <dbReference type="Proteomes" id="UP001309876"/>
    </source>
</evidence>
<feature type="transmembrane region" description="Helical" evidence="6">
    <location>
        <begin position="93"/>
        <end position="116"/>
    </location>
</feature>
<dbReference type="PROSITE" id="PS50850">
    <property type="entry name" value="MFS"/>
    <property type="match status" value="1"/>
</dbReference>
<feature type="transmembrane region" description="Helical" evidence="6">
    <location>
        <begin position="60"/>
        <end position="81"/>
    </location>
</feature>
<dbReference type="Proteomes" id="UP001309876">
    <property type="component" value="Unassembled WGS sequence"/>
</dbReference>
<keyword evidence="9" id="KW-1185">Reference proteome</keyword>
<feature type="transmembrane region" description="Helical" evidence="6">
    <location>
        <begin position="343"/>
        <end position="363"/>
    </location>
</feature>
<feature type="compositionally biased region" description="Basic and acidic residues" evidence="5">
    <location>
        <begin position="311"/>
        <end position="331"/>
    </location>
</feature>
<feature type="transmembrane region" description="Helical" evidence="6">
    <location>
        <begin position="20"/>
        <end position="39"/>
    </location>
</feature>
<feature type="transmembrane region" description="Helical" evidence="6">
    <location>
        <begin position="276"/>
        <end position="299"/>
    </location>
</feature>
<dbReference type="Pfam" id="PF07690">
    <property type="entry name" value="MFS_1"/>
    <property type="match status" value="1"/>
</dbReference>
<feature type="transmembrane region" description="Helical" evidence="6">
    <location>
        <begin position="439"/>
        <end position="461"/>
    </location>
</feature>
<evidence type="ECO:0000256" key="2">
    <source>
        <dbReference type="ARBA" id="ARBA00022692"/>
    </source>
</evidence>
<name>A0AAN7SZG1_9EURO</name>
<dbReference type="EMBL" id="JAVRRJ010000004">
    <property type="protein sequence ID" value="KAK5085617.1"/>
    <property type="molecule type" value="Genomic_DNA"/>
</dbReference>
<feature type="transmembrane region" description="Helical" evidence="6">
    <location>
        <begin position="179"/>
        <end position="199"/>
    </location>
</feature>
<proteinExistence type="predicted"/>
<keyword evidence="2 6" id="KW-0812">Transmembrane</keyword>
<comment type="caution">
    <text evidence="8">The sequence shown here is derived from an EMBL/GenBank/DDBJ whole genome shotgun (WGS) entry which is preliminary data.</text>
</comment>
<keyword evidence="4 6" id="KW-0472">Membrane</keyword>
<feature type="domain" description="Major facilitator superfamily (MFS) profile" evidence="7">
    <location>
        <begin position="20"/>
        <end position="466"/>
    </location>
</feature>
<dbReference type="SUPFAM" id="SSF103473">
    <property type="entry name" value="MFS general substrate transporter"/>
    <property type="match status" value="1"/>
</dbReference>
<evidence type="ECO:0000256" key="6">
    <source>
        <dbReference type="SAM" id="Phobius"/>
    </source>
</evidence>
<protein>
    <recommendedName>
        <fullName evidence="7">Major facilitator superfamily (MFS) profile domain-containing protein</fullName>
    </recommendedName>
</protein>
<dbReference type="PANTHER" id="PTHR23502:SF52">
    <property type="entry name" value="MULTIDRUG TRANSPORTER, PUTATIVE (AFU_ORTHOLOGUE AFUA_2G17730)-RELATED"/>
    <property type="match status" value="1"/>
</dbReference>
<evidence type="ECO:0000256" key="3">
    <source>
        <dbReference type="ARBA" id="ARBA00022989"/>
    </source>
</evidence>
<evidence type="ECO:0000256" key="4">
    <source>
        <dbReference type="ARBA" id="ARBA00023136"/>
    </source>
</evidence>
<dbReference type="GO" id="GO:0005886">
    <property type="term" value="C:plasma membrane"/>
    <property type="evidence" value="ECO:0007669"/>
    <property type="project" value="TreeGrafter"/>
</dbReference>
<feature type="transmembrane region" description="Helical" evidence="6">
    <location>
        <begin position="406"/>
        <end position="427"/>
    </location>
</feature>
<dbReference type="InterPro" id="IPR036259">
    <property type="entry name" value="MFS_trans_sf"/>
</dbReference>
<comment type="subcellular location">
    <subcellularLocation>
        <location evidence="1">Membrane</location>
        <topology evidence="1">Multi-pass membrane protein</topology>
    </subcellularLocation>
</comment>
<dbReference type="InterPro" id="IPR020846">
    <property type="entry name" value="MFS_dom"/>
</dbReference>